<protein>
    <submittedName>
        <fullName evidence="2">Uncharacterized protein</fullName>
    </submittedName>
</protein>
<dbReference type="Proteomes" id="UP001431209">
    <property type="component" value="Unassembled WGS sequence"/>
</dbReference>
<organism evidence="2 3">
    <name type="scientific">Acrasis kona</name>
    <dbReference type="NCBI Taxonomy" id="1008807"/>
    <lineage>
        <taxon>Eukaryota</taxon>
        <taxon>Discoba</taxon>
        <taxon>Heterolobosea</taxon>
        <taxon>Tetramitia</taxon>
        <taxon>Eutetramitia</taxon>
        <taxon>Acrasidae</taxon>
        <taxon>Acrasis</taxon>
    </lineage>
</organism>
<feature type="non-terminal residue" evidence="2">
    <location>
        <position position="314"/>
    </location>
</feature>
<proteinExistence type="predicted"/>
<accession>A0AAW2ZAH6</accession>
<feature type="region of interest" description="Disordered" evidence="1">
    <location>
        <begin position="134"/>
        <end position="154"/>
    </location>
</feature>
<feature type="region of interest" description="Disordered" evidence="1">
    <location>
        <begin position="21"/>
        <end position="70"/>
    </location>
</feature>
<comment type="caution">
    <text evidence="2">The sequence shown here is derived from an EMBL/GenBank/DDBJ whole genome shotgun (WGS) entry which is preliminary data.</text>
</comment>
<evidence type="ECO:0000256" key="1">
    <source>
        <dbReference type="SAM" id="MobiDB-lite"/>
    </source>
</evidence>
<feature type="compositionally biased region" description="Polar residues" evidence="1">
    <location>
        <begin position="48"/>
        <end position="59"/>
    </location>
</feature>
<dbReference type="EMBL" id="JAOPGA020001276">
    <property type="protein sequence ID" value="KAL0486872.1"/>
    <property type="molecule type" value="Genomic_DNA"/>
</dbReference>
<evidence type="ECO:0000313" key="2">
    <source>
        <dbReference type="EMBL" id="KAL0486872.1"/>
    </source>
</evidence>
<dbReference type="AlphaFoldDB" id="A0AAW2ZAH6"/>
<name>A0AAW2ZAH6_9EUKA</name>
<gene>
    <name evidence="2" type="ORF">AKO1_001223</name>
</gene>
<feature type="compositionally biased region" description="Acidic residues" evidence="1">
    <location>
        <begin position="25"/>
        <end position="47"/>
    </location>
</feature>
<sequence>MSELDRSEALRRLEQHGKQFMLQFDDYESNEESEPEVEQDSSSDEEVNNTMLQTSTTKLGPQKPVIQQPKTTIFFEPGLVSTSSSIEGHKSLDGKEDDVAVTARDKVLLKRKRQEEAYNRDQEYSKELKKLKKGPAFEVENNPTLMRKNERQREMDSIAGQIKEFVFKQTLNQEDYDKRMDEELRSQGRFYQRETGRKVAGAVHMNLKEFKEMRLKEKQENKLKIKEAKQNGTFDKKKARIEFIKNQSKRENDRYAILSRYGAPSDIGKADKRVRNKASAGSIGNWSKGTLHIGKRDLLKITGGPKPKSKFNKK</sequence>
<feature type="region of interest" description="Disordered" evidence="1">
    <location>
        <begin position="266"/>
        <end position="289"/>
    </location>
</feature>
<reference evidence="2 3" key="1">
    <citation type="submission" date="2024-03" db="EMBL/GenBank/DDBJ databases">
        <title>The Acrasis kona genome and developmental transcriptomes reveal deep origins of eukaryotic multicellular pathways.</title>
        <authorList>
            <person name="Sheikh S."/>
            <person name="Fu C.-J."/>
            <person name="Brown M.W."/>
            <person name="Baldauf S.L."/>
        </authorList>
    </citation>
    <scope>NUCLEOTIDE SEQUENCE [LARGE SCALE GENOMIC DNA]</scope>
    <source>
        <strain evidence="2 3">ATCC MYA-3509</strain>
    </source>
</reference>
<keyword evidence="3" id="KW-1185">Reference proteome</keyword>
<evidence type="ECO:0000313" key="3">
    <source>
        <dbReference type="Proteomes" id="UP001431209"/>
    </source>
</evidence>